<keyword evidence="6" id="KW-0406">Ion transport</keyword>
<keyword evidence="3 6" id="KW-0812">Transmembrane</keyword>
<comment type="subcellular location">
    <subcellularLocation>
        <location evidence="1 6">Membrane</location>
        <topology evidence="1 6">Multi-pass membrane protein</topology>
    </subcellularLocation>
</comment>
<dbReference type="Gene3D" id="2.40.128.330">
    <property type="match status" value="1"/>
</dbReference>
<feature type="transmembrane region" description="Helical" evidence="6">
    <location>
        <begin position="411"/>
        <end position="434"/>
    </location>
</feature>
<dbReference type="AlphaFoldDB" id="A0AAW1RGY7"/>
<evidence type="ECO:0000256" key="6">
    <source>
        <dbReference type="RuleBase" id="RU366041"/>
    </source>
</evidence>
<evidence type="ECO:0000256" key="5">
    <source>
        <dbReference type="ARBA" id="ARBA00023136"/>
    </source>
</evidence>
<evidence type="ECO:0000256" key="1">
    <source>
        <dbReference type="ARBA" id="ARBA00004141"/>
    </source>
</evidence>
<comment type="caution">
    <text evidence="8">The sequence shown here is derived from an EMBL/GenBank/DDBJ whole genome shotgun (WGS) entry which is preliminary data.</text>
</comment>
<evidence type="ECO:0000256" key="3">
    <source>
        <dbReference type="ARBA" id="ARBA00022692"/>
    </source>
</evidence>
<dbReference type="InterPro" id="IPR045863">
    <property type="entry name" value="CorA_TM1_TM2"/>
</dbReference>
<evidence type="ECO:0000256" key="4">
    <source>
        <dbReference type="ARBA" id="ARBA00022989"/>
    </source>
</evidence>
<proteinExistence type="inferred from homology"/>
<dbReference type="PANTHER" id="PTHR13890:SF31">
    <property type="entry name" value="MAGNESIUM TRANSPORTER MRS2-2-RELATED"/>
    <property type="match status" value="1"/>
</dbReference>
<dbReference type="SUPFAM" id="SSF144083">
    <property type="entry name" value="Magnesium transport protein CorA, transmembrane region"/>
    <property type="match status" value="1"/>
</dbReference>
<dbReference type="InterPro" id="IPR039204">
    <property type="entry name" value="MRS2-like"/>
</dbReference>
<comment type="function">
    <text evidence="6">Magnesium transporter that may mediate the influx of magnesium.</text>
</comment>
<reference evidence="8 9" key="1">
    <citation type="journal article" date="2024" name="Nat. Commun.">
        <title>Phylogenomics reveals the evolutionary origins of lichenization in chlorophyte algae.</title>
        <authorList>
            <person name="Puginier C."/>
            <person name="Libourel C."/>
            <person name="Otte J."/>
            <person name="Skaloud P."/>
            <person name="Haon M."/>
            <person name="Grisel S."/>
            <person name="Petersen M."/>
            <person name="Berrin J.G."/>
            <person name="Delaux P.M."/>
            <person name="Dal Grande F."/>
            <person name="Keller J."/>
        </authorList>
    </citation>
    <scope>NUCLEOTIDE SEQUENCE [LARGE SCALE GENOMIC DNA]</scope>
    <source>
        <strain evidence="8 9">SAG 2145</strain>
    </source>
</reference>
<accession>A0AAW1RGY7</accession>
<keyword evidence="6" id="KW-0460">Magnesium</keyword>
<dbReference type="CDD" id="cd12823">
    <property type="entry name" value="Mrs2_Mfm1p-like"/>
    <property type="match status" value="1"/>
</dbReference>
<dbReference type="EMBL" id="JALJOS010000011">
    <property type="protein sequence ID" value="KAK9832888.1"/>
    <property type="molecule type" value="Genomic_DNA"/>
</dbReference>
<keyword evidence="4 6" id="KW-1133">Transmembrane helix</keyword>
<sequence length="443" mass="49411">MFARQLSFNRQLSGFSSQTDQQFDKHASIAELSALNGGKPQAETVPKAAKKLPTLLAARKWVRVNQQGEAHVAQADKHLRHHLQQALGVQLRDLRILDPALATSYPSAILVREKALVVNLEHIKCVISTSCVYVLNADDENVIAFIEELQRRLALVAVQAPPLEQAPGQPPDLQKPEALHPHDEMPFELRVLEVALDVVCSQMERLTGDLEAAAHPALDGLTQRVTTQNLERVRRIKNRMVRLTTKVETIREVLEKFLDDDSDMKDMNLTAREEEAAERASSLSLQRQSLGMDKPVFKRKSTGGHEQLPDGSEVPADTDSSDSDSEVDEVEMVLEAYFMQLDNTYNKLQTLCEYIDDTEDYINIELDSQRNQLIRIDLLLTAATFCASIISVVTGIFGMNLNNSHEDSYPAFIATASVSSGGAVVLFILIVLYCRHKKLLSFV</sequence>
<name>A0AAW1RGY7_9CHLO</name>
<comment type="similarity">
    <text evidence="2 6">Belongs to the CorA metal ion transporter (MIT) (TC 1.A.35.5) family.</text>
</comment>
<dbReference type="PANTHER" id="PTHR13890">
    <property type="entry name" value="RNA SPLICING PROTEIN MRS2, MITOCHONDRIAL"/>
    <property type="match status" value="1"/>
</dbReference>
<keyword evidence="9" id="KW-1185">Reference proteome</keyword>
<dbReference type="Proteomes" id="UP001438707">
    <property type="component" value="Unassembled WGS sequence"/>
</dbReference>
<gene>
    <name evidence="8" type="ORF">WJX74_000837</name>
</gene>
<keyword evidence="5 6" id="KW-0472">Membrane</keyword>
<evidence type="ECO:0000313" key="8">
    <source>
        <dbReference type="EMBL" id="KAK9832888.1"/>
    </source>
</evidence>
<feature type="transmembrane region" description="Helical" evidence="6">
    <location>
        <begin position="378"/>
        <end position="399"/>
    </location>
</feature>
<evidence type="ECO:0000313" key="9">
    <source>
        <dbReference type="Proteomes" id="UP001438707"/>
    </source>
</evidence>
<feature type="region of interest" description="Disordered" evidence="7">
    <location>
        <begin position="294"/>
        <end position="325"/>
    </location>
</feature>
<dbReference type="Pfam" id="PF22099">
    <property type="entry name" value="MRS2-like"/>
    <property type="match status" value="2"/>
</dbReference>
<organism evidence="8 9">
    <name type="scientific">Apatococcus lobatus</name>
    <dbReference type="NCBI Taxonomy" id="904363"/>
    <lineage>
        <taxon>Eukaryota</taxon>
        <taxon>Viridiplantae</taxon>
        <taxon>Chlorophyta</taxon>
        <taxon>core chlorophytes</taxon>
        <taxon>Trebouxiophyceae</taxon>
        <taxon>Chlorellales</taxon>
        <taxon>Chlorellaceae</taxon>
        <taxon>Apatococcus</taxon>
    </lineage>
</organism>
<protein>
    <recommendedName>
        <fullName evidence="6">Magnesium transporter</fullName>
    </recommendedName>
</protein>
<dbReference type="GO" id="GO:0015095">
    <property type="term" value="F:magnesium ion transmembrane transporter activity"/>
    <property type="evidence" value="ECO:0007669"/>
    <property type="project" value="TreeGrafter"/>
</dbReference>
<dbReference type="GO" id="GO:0016020">
    <property type="term" value="C:membrane"/>
    <property type="evidence" value="ECO:0007669"/>
    <property type="project" value="UniProtKB-SubCell"/>
</dbReference>
<evidence type="ECO:0000256" key="7">
    <source>
        <dbReference type="SAM" id="MobiDB-lite"/>
    </source>
</evidence>
<keyword evidence="6" id="KW-0813">Transport</keyword>
<evidence type="ECO:0000256" key="2">
    <source>
        <dbReference type="ARBA" id="ARBA00007535"/>
    </source>
</evidence>
<dbReference type="Gene3D" id="1.20.58.340">
    <property type="entry name" value="Magnesium transport protein CorA, transmembrane region"/>
    <property type="match status" value="2"/>
</dbReference>